<dbReference type="InterPro" id="IPR039192">
    <property type="entry name" value="STKc_GSK3"/>
</dbReference>
<evidence type="ECO:0000256" key="4">
    <source>
        <dbReference type="ARBA" id="ARBA00022741"/>
    </source>
</evidence>
<evidence type="ECO:0000256" key="6">
    <source>
        <dbReference type="ARBA" id="ARBA00022840"/>
    </source>
</evidence>
<keyword evidence="3 11" id="KW-0808">Transferase</keyword>
<dbReference type="Proteomes" id="UP000002630">
    <property type="component" value="Linkage Group LG02"/>
</dbReference>
<dbReference type="InterPro" id="IPR017441">
    <property type="entry name" value="Protein_kinase_ATP_BS"/>
</dbReference>
<dbReference type="SUPFAM" id="SSF56112">
    <property type="entry name" value="Protein kinase-like (PK-like)"/>
    <property type="match status" value="1"/>
</dbReference>
<dbReference type="GO" id="GO:0030154">
    <property type="term" value="P:cell differentiation"/>
    <property type="evidence" value="ECO:0007669"/>
    <property type="project" value="TreeGrafter"/>
</dbReference>
<name>D7FW20_ECTSI</name>
<dbReference type="FunCoup" id="D7FW20">
    <property type="interactions" value="119"/>
</dbReference>
<dbReference type="InterPro" id="IPR000719">
    <property type="entry name" value="Prot_kinase_dom"/>
</dbReference>
<evidence type="ECO:0000259" key="10">
    <source>
        <dbReference type="PROSITE" id="PS50011"/>
    </source>
</evidence>
<evidence type="ECO:0000256" key="8">
    <source>
        <dbReference type="RuleBase" id="RU000304"/>
    </source>
</evidence>
<accession>D7FW20</accession>
<dbReference type="GO" id="GO:0005634">
    <property type="term" value="C:nucleus"/>
    <property type="evidence" value="ECO:0007669"/>
    <property type="project" value="TreeGrafter"/>
</dbReference>
<dbReference type="PROSITE" id="PS00108">
    <property type="entry name" value="PROTEIN_KINASE_ST"/>
    <property type="match status" value="1"/>
</dbReference>
<dbReference type="PANTHER" id="PTHR24057:SF0">
    <property type="entry name" value="PROTEIN KINASE SHAGGY-RELATED"/>
    <property type="match status" value="1"/>
</dbReference>
<dbReference type="PROSITE" id="PS50011">
    <property type="entry name" value="PROTEIN_KINASE_DOM"/>
    <property type="match status" value="1"/>
</dbReference>
<dbReference type="OrthoDB" id="272141at2759"/>
<dbReference type="CDD" id="cd14137">
    <property type="entry name" value="STKc_GSK3"/>
    <property type="match status" value="1"/>
</dbReference>
<feature type="compositionally biased region" description="Gly residues" evidence="9">
    <location>
        <begin position="99"/>
        <end position="111"/>
    </location>
</feature>
<feature type="compositionally biased region" description="Low complexity" evidence="9">
    <location>
        <begin position="437"/>
        <end position="459"/>
    </location>
</feature>
<dbReference type="Pfam" id="PF00069">
    <property type="entry name" value="Pkinase"/>
    <property type="match status" value="1"/>
</dbReference>
<dbReference type="InterPro" id="IPR008271">
    <property type="entry name" value="Ser/Thr_kinase_AS"/>
</dbReference>
<sequence>MEPITDHMRNVSLNHRPSQPTAMAANSTDTTAAAAAAATTTGDDGALAGGGAVASAVKGAAGKGKVATSDTTGAMDVEEGHRGAAAGVGSARGAAAAARGGGSDLGNGGEQRSGTSRERAESSSSRGRERRSRSSASNHPDQAGTVSYNAEHIIGNGSFGVVFQAVVVETGEVVAIKKVLQDKRFKNRELQMMRMLAKKDHPNIVSLKHCFYSNGDKTDEIYLNLVLEFVPETVYSVARQYHKSKQTLPVLLVKLYLYQLARALAHIHALGICHRDIKPQNLLLDPQTHVLKLCDFGSAKILVRGEPNVSYICSREPKEIMVLGTPTREEIRAMNYNYSEFKFPQIKAHPWKGVFRSRTPPEALDVVSKMLAYDPLKRVKPLEVCSHEFVDELRQEGVKLPNGKPLPTLFEFTELELSANPRLLSYLMPSGGGGVAGSQAGSGEAAGASSAAATAAATPAGGGGDGSESGQGGGQA</sequence>
<evidence type="ECO:0000256" key="5">
    <source>
        <dbReference type="ARBA" id="ARBA00022777"/>
    </source>
</evidence>
<dbReference type="AlphaFoldDB" id="D7FW20"/>
<feature type="compositionally biased region" description="Polar residues" evidence="9">
    <location>
        <begin position="11"/>
        <end position="20"/>
    </location>
</feature>
<dbReference type="GO" id="GO:0005524">
    <property type="term" value="F:ATP binding"/>
    <property type="evidence" value="ECO:0007669"/>
    <property type="project" value="UniProtKB-UniRule"/>
</dbReference>
<dbReference type="SMART" id="SM00220">
    <property type="entry name" value="S_TKc"/>
    <property type="match status" value="1"/>
</dbReference>
<reference evidence="11 12" key="1">
    <citation type="journal article" date="2010" name="Nature">
        <title>The Ectocarpus genome and the independent evolution of multicellularity in brown algae.</title>
        <authorList>
            <person name="Cock J.M."/>
            <person name="Sterck L."/>
            <person name="Rouze P."/>
            <person name="Scornet D."/>
            <person name="Allen A.E."/>
            <person name="Amoutzias G."/>
            <person name="Anthouard V."/>
            <person name="Artiguenave F."/>
            <person name="Aury J.M."/>
            <person name="Badger J.H."/>
            <person name="Beszteri B."/>
            <person name="Billiau K."/>
            <person name="Bonnet E."/>
            <person name="Bothwell J.H."/>
            <person name="Bowler C."/>
            <person name="Boyen C."/>
            <person name="Brownlee C."/>
            <person name="Carrano C.J."/>
            <person name="Charrier B."/>
            <person name="Cho G.Y."/>
            <person name="Coelho S.M."/>
            <person name="Collen J."/>
            <person name="Corre E."/>
            <person name="Da Silva C."/>
            <person name="Delage L."/>
            <person name="Delaroque N."/>
            <person name="Dittami S.M."/>
            <person name="Doulbeau S."/>
            <person name="Elias M."/>
            <person name="Farnham G."/>
            <person name="Gachon C.M."/>
            <person name="Gschloessl B."/>
            <person name="Heesch S."/>
            <person name="Jabbari K."/>
            <person name="Jubin C."/>
            <person name="Kawai H."/>
            <person name="Kimura K."/>
            <person name="Kloareg B."/>
            <person name="Kupper F.C."/>
            <person name="Lang D."/>
            <person name="Le Bail A."/>
            <person name="Leblanc C."/>
            <person name="Lerouge P."/>
            <person name="Lohr M."/>
            <person name="Lopez P.J."/>
            <person name="Martens C."/>
            <person name="Maumus F."/>
            <person name="Michel G."/>
            <person name="Miranda-Saavedra D."/>
            <person name="Morales J."/>
            <person name="Moreau H."/>
            <person name="Motomura T."/>
            <person name="Nagasato C."/>
            <person name="Napoli C.A."/>
            <person name="Nelson D.R."/>
            <person name="Nyvall-Collen P."/>
            <person name="Peters A.F."/>
            <person name="Pommier C."/>
            <person name="Potin P."/>
            <person name="Poulain J."/>
            <person name="Quesneville H."/>
            <person name="Read B."/>
            <person name="Rensing S.A."/>
            <person name="Ritter A."/>
            <person name="Rousvoal S."/>
            <person name="Samanta M."/>
            <person name="Samson G."/>
            <person name="Schroeder D.C."/>
            <person name="Segurens B."/>
            <person name="Strittmatter M."/>
            <person name="Tonon T."/>
            <person name="Tregear J.W."/>
            <person name="Valentin K."/>
            <person name="von Dassow P."/>
            <person name="Yamagishi T."/>
            <person name="Van de Peer Y."/>
            <person name="Wincker P."/>
        </authorList>
    </citation>
    <scope>NUCLEOTIDE SEQUENCE [LARGE SCALE GENOMIC DNA]</scope>
    <source>
        <strain evidence="12">Ec32 / CCAP1310/4</strain>
    </source>
</reference>
<dbReference type="EMBL" id="FN649727">
    <property type="protein sequence ID" value="CBJ25540.1"/>
    <property type="molecule type" value="Genomic_DNA"/>
</dbReference>
<protein>
    <submittedName>
        <fullName evidence="11">Glycogen synthase kinase-3 beta (GSK-3 beta)</fullName>
        <ecNumber evidence="11">2.7.11.26</ecNumber>
    </submittedName>
</protein>
<feature type="region of interest" description="Disordered" evidence="9">
    <location>
        <begin position="1"/>
        <end position="28"/>
    </location>
</feature>
<dbReference type="PROSITE" id="PS00107">
    <property type="entry name" value="PROTEIN_KINASE_ATP"/>
    <property type="match status" value="1"/>
</dbReference>
<dbReference type="EMBL" id="FN648486">
    <property type="protein sequence ID" value="CBJ25540.1"/>
    <property type="molecule type" value="Genomic_DNA"/>
</dbReference>
<dbReference type="InterPro" id="IPR050591">
    <property type="entry name" value="GSK-3"/>
</dbReference>
<dbReference type="Gene3D" id="3.30.200.20">
    <property type="entry name" value="Phosphorylase Kinase, domain 1"/>
    <property type="match status" value="1"/>
</dbReference>
<evidence type="ECO:0000256" key="7">
    <source>
        <dbReference type="PROSITE-ProRule" id="PRU10141"/>
    </source>
</evidence>
<evidence type="ECO:0000256" key="3">
    <source>
        <dbReference type="ARBA" id="ARBA00022679"/>
    </source>
</evidence>
<dbReference type="FunFam" id="3.30.200.20:FF:000009">
    <property type="entry name" value="Glycogen synthase kinase-3 beta"/>
    <property type="match status" value="1"/>
</dbReference>
<evidence type="ECO:0000256" key="2">
    <source>
        <dbReference type="ARBA" id="ARBA00022527"/>
    </source>
</evidence>
<evidence type="ECO:0000256" key="9">
    <source>
        <dbReference type="SAM" id="MobiDB-lite"/>
    </source>
</evidence>
<dbReference type="GO" id="GO:0050321">
    <property type="term" value="F:tau-protein kinase activity"/>
    <property type="evidence" value="ECO:0007669"/>
    <property type="project" value="UniProtKB-EC"/>
</dbReference>
<feature type="compositionally biased region" description="Gly residues" evidence="9">
    <location>
        <begin position="460"/>
        <end position="476"/>
    </location>
</feature>
<dbReference type="InParanoid" id="D7FW20"/>
<evidence type="ECO:0000256" key="1">
    <source>
        <dbReference type="ARBA" id="ARBA00005527"/>
    </source>
</evidence>
<gene>
    <name evidence="11" type="primary">GSKa</name>
    <name evidence="11" type="ORF">Esi_0003_0183</name>
</gene>
<comment type="similarity">
    <text evidence="1">Belongs to the protein kinase superfamily. CMGC Ser/Thr protein kinase family. GSK-3 subfamily.</text>
</comment>
<feature type="binding site" evidence="7">
    <location>
        <position position="178"/>
    </location>
    <ligand>
        <name>ATP</name>
        <dbReference type="ChEBI" id="CHEBI:30616"/>
    </ligand>
</feature>
<dbReference type="eggNOG" id="KOG0658">
    <property type="taxonomic scope" value="Eukaryota"/>
</dbReference>
<feature type="region of interest" description="Disordered" evidence="9">
    <location>
        <begin position="434"/>
        <end position="476"/>
    </location>
</feature>
<feature type="compositionally biased region" description="Low complexity" evidence="9">
    <location>
        <begin position="84"/>
        <end position="98"/>
    </location>
</feature>
<feature type="region of interest" description="Disordered" evidence="9">
    <location>
        <begin position="84"/>
        <end position="144"/>
    </location>
</feature>
<keyword evidence="4 7" id="KW-0547">Nucleotide-binding</keyword>
<keyword evidence="5 11" id="KW-0418">Kinase</keyword>
<organism evidence="11 12">
    <name type="scientific">Ectocarpus siliculosus</name>
    <name type="common">Brown alga</name>
    <name type="synonym">Conferva siliculosa</name>
    <dbReference type="NCBI Taxonomy" id="2880"/>
    <lineage>
        <taxon>Eukaryota</taxon>
        <taxon>Sar</taxon>
        <taxon>Stramenopiles</taxon>
        <taxon>Ochrophyta</taxon>
        <taxon>PX clade</taxon>
        <taxon>Phaeophyceae</taxon>
        <taxon>Ectocarpales</taxon>
        <taxon>Ectocarpaceae</taxon>
        <taxon>Ectocarpus</taxon>
    </lineage>
</organism>
<evidence type="ECO:0000313" key="11">
    <source>
        <dbReference type="EMBL" id="CBJ25540.1"/>
    </source>
</evidence>
<dbReference type="GO" id="GO:0005737">
    <property type="term" value="C:cytoplasm"/>
    <property type="evidence" value="ECO:0007669"/>
    <property type="project" value="TreeGrafter"/>
</dbReference>
<dbReference type="PANTHER" id="PTHR24057">
    <property type="entry name" value="GLYCOGEN SYNTHASE KINASE-3 ALPHA"/>
    <property type="match status" value="1"/>
</dbReference>
<keyword evidence="2 8" id="KW-0723">Serine/threonine-protein kinase</keyword>
<dbReference type="GO" id="GO:0007165">
    <property type="term" value="P:signal transduction"/>
    <property type="evidence" value="ECO:0007669"/>
    <property type="project" value="TreeGrafter"/>
</dbReference>
<keyword evidence="6 7" id="KW-0067">ATP-binding</keyword>
<dbReference type="EC" id="2.7.11.26" evidence="11"/>
<dbReference type="InterPro" id="IPR011009">
    <property type="entry name" value="Kinase-like_dom_sf"/>
</dbReference>
<dbReference type="STRING" id="2880.D7FW20"/>
<keyword evidence="12" id="KW-1185">Reference proteome</keyword>
<feature type="domain" description="Protein kinase" evidence="10">
    <location>
        <begin position="148"/>
        <end position="390"/>
    </location>
</feature>
<proteinExistence type="inferred from homology"/>
<evidence type="ECO:0000313" key="12">
    <source>
        <dbReference type="Proteomes" id="UP000002630"/>
    </source>
</evidence>
<dbReference type="Gene3D" id="1.10.510.10">
    <property type="entry name" value="Transferase(Phosphotransferase) domain 1"/>
    <property type="match status" value="2"/>
</dbReference>